<keyword evidence="2" id="KW-1185">Reference proteome</keyword>
<gene>
    <name evidence="1" type="ORF">SLEP1_g36853</name>
</gene>
<protein>
    <submittedName>
        <fullName evidence="1">Uncharacterized protein</fullName>
    </submittedName>
</protein>
<sequence>MYGVTVEQVLRGRTRSKGTSSTSTKRIMLSFKSFSRSYVCNNLARPSFTSLTAAASDGLYSSATEEASSRDAYICHFAHSPRRVFQILDTAKPEHFSLSQYSMHRHFVLLKSQPLSWAGIFTSLPWSSLSRQMNQMNL</sequence>
<proteinExistence type="predicted"/>
<reference evidence="1 2" key="1">
    <citation type="journal article" date="2021" name="Commun. Biol.">
        <title>The genome of Shorea leprosula (Dipterocarpaceae) highlights the ecological relevance of drought in aseasonal tropical rainforests.</title>
        <authorList>
            <person name="Ng K.K.S."/>
            <person name="Kobayashi M.J."/>
            <person name="Fawcett J.A."/>
            <person name="Hatakeyama M."/>
            <person name="Paape T."/>
            <person name="Ng C.H."/>
            <person name="Ang C.C."/>
            <person name="Tnah L.H."/>
            <person name="Lee C.T."/>
            <person name="Nishiyama T."/>
            <person name="Sese J."/>
            <person name="O'Brien M.J."/>
            <person name="Copetti D."/>
            <person name="Mohd Noor M.I."/>
            <person name="Ong R.C."/>
            <person name="Putra M."/>
            <person name="Sireger I.Z."/>
            <person name="Indrioko S."/>
            <person name="Kosugi Y."/>
            <person name="Izuno A."/>
            <person name="Isagi Y."/>
            <person name="Lee S.L."/>
            <person name="Shimizu K.K."/>
        </authorList>
    </citation>
    <scope>NUCLEOTIDE SEQUENCE [LARGE SCALE GENOMIC DNA]</scope>
    <source>
        <strain evidence="1">214</strain>
    </source>
</reference>
<comment type="caution">
    <text evidence="1">The sequence shown here is derived from an EMBL/GenBank/DDBJ whole genome shotgun (WGS) entry which is preliminary data.</text>
</comment>
<dbReference type="Proteomes" id="UP001054252">
    <property type="component" value="Unassembled WGS sequence"/>
</dbReference>
<evidence type="ECO:0000313" key="1">
    <source>
        <dbReference type="EMBL" id="GKV27716.1"/>
    </source>
</evidence>
<dbReference type="AlphaFoldDB" id="A0AAV5KTA3"/>
<evidence type="ECO:0000313" key="2">
    <source>
        <dbReference type="Proteomes" id="UP001054252"/>
    </source>
</evidence>
<dbReference type="EMBL" id="BPVZ01000076">
    <property type="protein sequence ID" value="GKV27716.1"/>
    <property type="molecule type" value="Genomic_DNA"/>
</dbReference>
<accession>A0AAV5KTA3</accession>
<organism evidence="1 2">
    <name type="scientific">Rubroshorea leprosula</name>
    <dbReference type="NCBI Taxonomy" id="152421"/>
    <lineage>
        <taxon>Eukaryota</taxon>
        <taxon>Viridiplantae</taxon>
        <taxon>Streptophyta</taxon>
        <taxon>Embryophyta</taxon>
        <taxon>Tracheophyta</taxon>
        <taxon>Spermatophyta</taxon>
        <taxon>Magnoliopsida</taxon>
        <taxon>eudicotyledons</taxon>
        <taxon>Gunneridae</taxon>
        <taxon>Pentapetalae</taxon>
        <taxon>rosids</taxon>
        <taxon>malvids</taxon>
        <taxon>Malvales</taxon>
        <taxon>Dipterocarpaceae</taxon>
        <taxon>Rubroshorea</taxon>
    </lineage>
</organism>
<name>A0AAV5KTA3_9ROSI</name>